<dbReference type="Proteomes" id="UP000828390">
    <property type="component" value="Unassembled WGS sequence"/>
</dbReference>
<evidence type="ECO:0000313" key="2">
    <source>
        <dbReference type="Proteomes" id="UP000828390"/>
    </source>
</evidence>
<dbReference type="AlphaFoldDB" id="A0A9D4D8V7"/>
<reference evidence="1" key="2">
    <citation type="submission" date="2020-11" db="EMBL/GenBank/DDBJ databases">
        <authorList>
            <person name="McCartney M.A."/>
            <person name="Auch B."/>
            <person name="Kono T."/>
            <person name="Mallez S."/>
            <person name="Becker A."/>
            <person name="Gohl D.M."/>
            <person name="Silverstein K.A.T."/>
            <person name="Koren S."/>
            <person name="Bechman K.B."/>
            <person name="Herman A."/>
            <person name="Abrahante J.E."/>
            <person name="Garbe J."/>
        </authorList>
    </citation>
    <scope>NUCLEOTIDE SEQUENCE</scope>
    <source>
        <strain evidence="1">Duluth1</strain>
        <tissue evidence="1">Whole animal</tissue>
    </source>
</reference>
<organism evidence="1 2">
    <name type="scientific">Dreissena polymorpha</name>
    <name type="common">Zebra mussel</name>
    <name type="synonym">Mytilus polymorpha</name>
    <dbReference type="NCBI Taxonomy" id="45954"/>
    <lineage>
        <taxon>Eukaryota</taxon>
        <taxon>Metazoa</taxon>
        <taxon>Spiralia</taxon>
        <taxon>Lophotrochozoa</taxon>
        <taxon>Mollusca</taxon>
        <taxon>Bivalvia</taxon>
        <taxon>Autobranchia</taxon>
        <taxon>Heteroconchia</taxon>
        <taxon>Euheterodonta</taxon>
        <taxon>Imparidentia</taxon>
        <taxon>Neoheterodontei</taxon>
        <taxon>Myida</taxon>
        <taxon>Dreissenoidea</taxon>
        <taxon>Dreissenidae</taxon>
        <taxon>Dreissena</taxon>
    </lineage>
</organism>
<comment type="caution">
    <text evidence="1">The sequence shown here is derived from an EMBL/GenBank/DDBJ whole genome shotgun (WGS) entry which is preliminary data.</text>
</comment>
<name>A0A9D4D8V7_DREPO</name>
<sequence length="102" mass="12005">MTIWEDWRAGMKNLLMLHDNTTPPQQYLLQVFQDYTPEPVTSLTDDRFVRKDSGQILLSAERWKNVIEYENRDQGEATKNGPSVSFTPNWILYYHSYTQTSS</sequence>
<proteinExistence type="predicted"/>
<gene>
    <name evidence="1" type="ORF">DPMN_046964</name>
</gene>
<dbReference type="EMBL" id="JAIWYP010000011">
    <property type="protein sequence ID" value="KAH3740262.1"/>
    <property type="molecule type" value="Genomic_DNA"/>
</dbReference>
<reference evidence="1" key="1">
    <citation type="journal article" date="2019" name="bioRxiv">
        <title>The Genome of the Zebra Mussel, Dreissena polymorpha: A Resource for Invasive Species Research.</title>
        <authorList>
            <person name="McCartney M.A."/>
            <person name="Auch B."/>
            <person name="Kono T."/>
            <person name="Mallez S."/>
            <person name="Zhang Y."/>
            <person name="Obille A."/>
            <person name="Becker A."/>
            <person name="Abrahante J.E."/>
            <person name="Garbe J."/>
            <person name="Badalamenti J.P."/>
            <person name="Herman A."/>
            <person name="Mangelson H."/>
            <person name="Liachko I."/>
            <person name="Sullivan S."/>
            <person name="Sone E.D."/>
            <person name="Koren S."/>
            <person name="Silverstein K.A.T."/>
            <person name="Beckman K.B."/>
            <person name="Gohl D.M."/>
        </authorList>
    </citation>
    <scope>NUCLEOTIDE SEQUENCE</scope>
    <source>
        <strain evidence="1">Duluth1</strain>
        <tissue evidence="1">Whole animal</tissue>
    </source>
</reference>
<protein>
    <submittedName>
        <fullName evidence="1">Uncharacterized protein</fullName>
    </submittedName>
</protein>
<accession>A0A9D4D8V7</accession>
<evidence type="ECO:0000313" key="1">
    <source>
        <dbReference type="EMBL" id="KAH3740262.1"/>
    </source>
</evidence>
<keyword evidence="2" id="KW-1185">Reference proteome</keyword>